<dbReference type="RefSeq" id="WP_215239362.1">
    <property type="nucleotide sequence ID" value="NZ_CAJRAF010000002.1"/>
</dbReference>
<dbReference type="GO" id="GO:0003677">
    <property type="term" value="F:DNA binding"/>
    <property type="evidence" value="ECO:0007669"/>
    <property type="project" value="UniProtKB-UniRule"/>
</dbReference>
<name>A0A916N4R8_9BACT</name>
<sequence>MRIRFVIRKARINSIGTCPVNCRITINGIKANEFAVGVSIEPEKWDSKKQRVKGTTQRVQDINMKLEMIRSELNEIYLAARSKGKYLNANEVREIYLGIKEVSCKLSKMGELFLSELKSKDRAAATIDRYTRCFRYLQEYIKKDQDVESIERRHITGFWKWLRAREFHTDYCNKIVQACIGLFRFGEREGYVESNPFKGISLEWKKELDITCLDQHEIQLLKTHNWSDRLQKVVDSFLFMCYTGLHIGDYINASDASRYTFGGREWMKIKRIKTKEEAIFIIDGYPAYLIEKYGGVNNLPKISGQKSNDYLKLIAAAVGIKKNLTNKIARKTFTDICINEYKLSYETVAKMLGHTSTRQVKHYGSVNEKRILSEWNSRVDS</sequence>
<protein>
    <recommendedName>
        <fullName evidence="5">Core-binding (CB) domain-containing protein</fullName>
    </recommendedName>
</protein>
<reference evidence="6" key="1">
    <citation type="submission" date="2021-04" db="EMBL/GenBank/DDBJ databases">
        <authorList>
            <person name="Rodrigo-Torres L."/>
            <person name="Arahal R. D."/>
            <person name="Lucena T."/>
        </authorList>
    </citation>
    <scope>NUCLEOTIDE SEQUENCE</scope>
    <source>
        <strain evidence="6">CECT 9275</strain>
    </source>
</reference>
<evidence type="ECO:0000256" key="2">
    <source>
        <dbReference type="ARBA" id="ARBA00023125"/>
    </source>
</evidence>
<dbReference type="InterPro" id="IPR044068">
    <property type="entry name" value="CB"/>
</dbReference>
<evidence type="ECO:0000313" key="7">
    <source>
        <dbReference type="Proteomes" id="UP000680038"/>
    </source>
</evidence>
<keyword evidence="1" id="KW-0229">DNA integration</keyword>
<keyword evidence="3" id="KW-0233">DNA recombination</keyword>
<dbReference type="SUPFAM" id="SSF56349">
    <property type="entry name" value="DNA breaking-rejoining enzymes"/>
    <property type="match status" value="1"/>
</dbReference>
<dbReference type="GO" id="GO:0006310">
    <property type="term" value="P:DNA recombination"/>
    <property type="evidence" value="ECO:0007669"/>
    <property type="project" value="UniProtKB-KW"/>
</dbReference>
<accession>A0A916N4R8</accession>
<gene>
    <name evidence="6" type="ORF">DYBT9275_02793</name>
</gene>
<dbReference type="Gene3D" id="1.10.443.10">
    <property type="entry name" value="Intergrase catalytic core"/>
    <property type="match status" value="1"/>
</dbReference>
<feature type="domain" description="Core-binding (CB)" evidence="5">
    <location>
        <begin position="104"/>
        <end position="187"/>
    </location>
</feature>
<dbReference type="Proteomes" id="UP000680038">
    <property type="component" value="Unassembled WGS sequence"/>
</dbReference>
<keyword evidence="2 4" id="KW-0238">DNA-binding</keyword>
<dbReference type="Gene3D" id="1.10.150.130">
    <property type="match status" value="1"/>
</dbReference>
<evidence type="ECO:0000256" key="3">
    <source>
        <dbReference type="ARBA" id="ARBA00023172"/>
    </source>
</evidence>
<dbReference type="InterPro" id="IPR035386">
    <property type="entry name" value="Arm-DNA-bind_5"/>
</dbReference>
<comment type="caution">
    <text evidence="6">The sequence shown here is derived from an EMBL/GenBank/DDBJ whole genome shotgun (WGS) entry which is preliminary data.</text>
</comment>
<evidence type="ECO:0000256" key="1">
    <source>
        <dbReference type="ARBA" id="ARBA00022908"/>
    </source>
</evidence>
<dbReference type="PROSITE" id="PS51900">
    <property type="entry name" value="CB"/>
    <property type="match status" value="1"/>
</dbReference>
<dbReference type="InterPro" id="IPR010998">
    <property type="entry name" value="Integrase_recombinase_N"/>
</dbReference>
<evidence type="ECO:0000256" key="4">
    <source>
        <dbReference type="PROSITE-ProRule" id="PRU01248"/>
    </source>
</evidence>
<dbReference type="InterPro" id="IPR011010">
    <property type="entry name" value="DNA_brk_join_enz"/>
</dbReference>
<keyword evidence="7" id="KW-1185">Reference proteome</keyword>
<dbReference type="GO" id="GO:0015074">
    <property type="term" value="P:DNA integration"/>
    <property type="evidence" value="ECO:0007669"/>
    <property type="project" value="UniProtKB-KW"/>
</dbReference>
<dbReference type="EMBL" id="CAJRAF010000002">
    <property type="protein sequence ID" value="CAG5002047.1"/>
    <property type="molecule type" value="Genomic_DNA"/>
</dbReference>
<organism evidence="6 7">
    <name type="scientific">Dyadobacter helix</name>
    <dbReference type="NCBI Taxonomy" id="2822344"/>
    <lineage>
        <taxon>Bacteria</taxon>
        <taxon>Pseudomonadati</taxon>
        <taxon>Bacteroidota</taxon>
        <taxon>Cytophagia</taxon>
        <taxon>Cytophagales</taxon>
        <taxon>Spirosomataceae</taxon>
        <taxon>Dyadobacter</taxon>
    </lineage>
</organism>
<dbReference type="Pfam" id="PF17293">
    <property type="entry name" value="Arm-DNA-bind_5"/>
    <property type="match status" value="1"/>
</dbReference>
<evidence type="ECO:0000259" key="5">
    <source>
        <dbReference type="PROSITE" id="PS51900"/>
    </source>
</evidence>
<dbReference type="InterPro" id="IPR013762">
    <property type="entry name" value="Integrase-like_cat_sf"/>
</dbReference>
<dbReference type="AlphaFoldDB" id="A0A916N4R8"/>
<evidence type="ECO:0000313" key="6">
    <source>
        <dbReference type="EMBL" id="CAG5002047.1"/>
    </source>
</evidence>
<proteinExistence type="predicted"/>